<proteinExistence type="predicted"/>
<dbReference type="EMBL" id="KI392442">
    <property type="protein sequence ID" value="ERN16563.1"/>
    <property type="molecule type" value="Genomic_DNA"/>
</dbReference>
<evidence type="ECO:0000313" key="1">
    <source>
        <dbReference type="EMBL" id="ERN16563.1"/>
    </source>
</evidence>
<dbReference type="PANTHER" id="PTHR46781">
    <property type="entry name" value="ALPHA 1,4-GLYCOSYLTRANSFERASE FAMILY PROTEIN"/>
    <property type="match status" value="1"/>
</dbReference>
<dbReference type="eggNOG" id="KOG1928">
    <property type="taxonomic scope" value="Eukaryota"/>
</dbReference>
<dbReference type="Proteomes" id="UP000017836">
    <property type="component" value="Unassembled WGS sequence"/>
</dbReference>
<keyword evidence="2" id="KW-1185">Reference proteome</keyword>
<protein>
    <submittedName>
        <fullName evidence="1">Uncharacterized protein</fullName>
    </submittedName>
</protein>
<evidence type="ECO:0000313" key="2">
    <source>
        <dbReference type="Proteomes" id="UP000017836"/>
    </source>
</evidence>
<name>U5D876_AMBTC</name>
<dbReference type="AlphaFoldDB" id="U5D876"/>
<dbReference type="PANTHER" id="PTHR46781:SF5">
    <property type="entry name" value="ALPHA 1,4-GLYCOSYLTRANSFERASE FAMILY PROTEIN"/>
    <property type="match status" value="1"/>
</dbReference>
<sequence>MTWISSLESFGFREFFTVASVFKSHPSAFLLILSKAMDSRKGNIVLRPMLTKGYRVMAIAPDFEYLFRNTDAEAWFNKLKKGNVDPEPDLRNAIGAQTIDLETGKWSRLNNAVMALKELGVSDSSGIFWSPSSPLAISGERGV</sequence>
<gene>
    <name evidence="1" type="ORF">AMTR_s00031p00173290</name>
</gene>
<dbReference type="InterPro" id="IPR044789">
    <property type="entry name" value="Put_A1-4-GlycosylTfrase_plant"/>
</dbReference>
<organism evidence="1 2">
    <name type="scientific">Amborella trichopoda</name>
    <dbReference type="NCBI Taxonomy" id="13333"/>
    <lineage>
        <taxon>Eukaryota</taxon>
        <taxon>Viridiplantae</taxon>
        <taxon>Streptophyta</taxon>
        <taxon>Embryophyta</taxon>
        <taxon>Tracheophyta</taxon>
        <taxon>Spermatophyta</taxon>
        <taxon>Magnoliopsida</taxon>
        <taxon>Amborellales</taxon>
        <taxon>Amborellaceae</taxon>
        <taxon>Amborella</taxon>
    </lineage>
</organism>
<accession>U5D876</accession>
<reference evidence="2" key="1">
    <citation type="journal article" date="2013" name="Science">
        <title>The Amborella genome and the evolution of flowering plants.</title>
        <authorList>
            <consortium name="Amborella Genome Project"/>
        </authorList>
    </citation>
    <scope>NUCLEOTIDE SEQUENCE [LARGE SCALE GENOMIC DNA]</scope>
</reference>
<dbReference type="Gramene" id="ERN16563">
    <property type="protein sequence ID" value="ERN16563"/>
    <property type="gene ID" value="AMTR_s00031p00173290"/>
</dbReference>
<dbReference type="HOGENOM" id="CLU_1808813_0_0_1"/>